<keyword evidence="3" id="KW-1185">Reference proteome</keyword>
<protein>
    <submittedName>
        <fullName evidence="2">Phage/plasmid replication protein</fullName>
    </submittedName>
</protein>
<evidence type="ECO:0000313" key="3">
    <source>
        <dbReference type="Proteomes" id="UP001596989"/>
    </source>
</evidence>
<sequence>MFDTVRLRTSGFTLNGSIINQYKNNQMIYYDNETMTESTRYIIQDVANIPHMRYYDKFCTLEIEVSIPKYLYGDNVRMVGQAEIDRFFTLLHKQLYSLFGIQVRSKKEWKCLRVDACWNFRVGKQIHDYMRQLAMMRLPRMNTVVYNQVETVIFQNKSNRIMFYDKECECRKKKCAEDVIERAAGTLRLEISPPVYKMKEYANGRTAEDLLTEEYFRYVMNGVLPLLRFTMPDEFPSEWIKSHPISQIETALGFIHLYRRFGEGGLKQLFKASTLRNRMALVQNIIETESLPPLQIDLTAV</sequence>
<reference evidence="3" key="1">
    <citation type="journal article" date="2019" name="Int. J. Syst. Evol. Microbiol.">
        <title>The Global Catalogue of Microorganisms (GCM) 10K type strain sequencing project: providing services to taxonomists for standard genome sequencing and annotation.</title>
        <authorList>
            <consortium name="The Broad Institute Genomics Platform"/>
            <consortium name="The Broad Institute Genome Sequencing Center for Infectious Disease"/>
            <person name="Wu L."/>
            <person name="Ma J."/>
        </authorList>
    </citation>
    <scope>NUCLEOTIDE SEQUENCE [LARGE SCALE GENOMIC DNA]</scope>
    <source>
        <strain evidence="3">CCUG 59129</strain>
    </source>
</reference>
<evidence type="ECO:0000313" key="2">
    <source>
        <dbReference type="EMBL" id="MFD0959142.1"/>
    </source>
</evidence>
<accession>A0ABW3HNP2</accession>
<dbReference type="EMBL" id="JBHTJZ010000007">
    <property type="protein sequence ID" value="MFD0959142.1"/>
    <property type="molecule type" value="Genomic_DNA"/>
</dbReference>
<dbReference type="Pfam" id="PF05144">
    <property type="entry name" value="Phage_CRI"/>
    <property type="match status" value="1"/>
</dbReference>
<organism evidence="2 3">
    <name type="scientific">Paenibacillus chungangensis</name>
    <dbReference type="NCBI Taxonomy" id="696535"/>
    <lineage>
        <taxon>Bacteria</taxon>
        <taxon>Bacillati</taxon>
        <taxon>Bacillota</taxon>
        <taxon>Bacilli</taxon>
        <taxon>Bacillales</taxon>
        <taxon>Paenibacillaceae</taxon>
        <taxon>Paenibacillus</taxon>
    </lineage>
</organism>
<gene>
    <name evidence="2" type="ORF">ACFQ2I_07050</name>
</gene>
<dbReference type="Proteomes" id="UP001596989">
    <property type="component" value="Unassembled WGS sequence"/>
</dbReference>
<comment type="caution">
    <text evidence="2">The sequence shown here is derived from an EMBL/GenBank/DDBJ whole genome shotgun (WGS) entry which is preliminary data.</text>
</comment>
<feature type="domain" description="Replication-associated protein G2P N-terminal" evidence="1">
    <location>
        <begin position="54"/>
        <end position="178"/>
    </location>
</feature>
<name>A0ABW3HNP2_9BACL</name>
<dbReference type="InterPro" id="IPR022686">
    <property type="entry name" value="G2P_N"/>
</dbReference>
<proteinExistence type="predicted"/>
<dbReference type="RefSeq" id="WP_377563091.1">
    <property type="nucleotide sequence ID" value="NZ_JBHTJZ010000007.1"/>
</dbReference>
<evidence type="ECO:0000259" key="1">
    <source>
        <dbReference type="Pfam" id="PF05144"/>
    </source>
</evidence>